<feature type="transmembrane region" description="Helical" evidence="8">
    <location>
        <begin position="354"/>
        <end position="373"/>
    </location>
</feature>
<keyword evidence="7 8" id="KW-0472">Membrane</keyword>
<evidence type="ECO:0000256" key="4">
    <source>
        <dbReference type="ARBA" id="ARBA00022519"/>
    </source>
</evidence>
<dbReference type="PANTHER" id="PTHR23522">
    <property type="entry name" value="BLL5896 PROTEIN"/>
    <property type="match status" value="1"/>
</dbReference>
<feature type="transmembrane region" description="Helical" evidence="8">
    <location>
        <begin position="160"/>
        <end position="178"/>
    </location>
</feature>
<dbReference type="Gene3D" id="1.20.1250.20">
    <property type="entry name" value="MFS general substrate transporter like domains"/>
    <property type="match status" value="2"/>
</dbReference>
<dbReference type="Proteomes" id="UP000502136">
    <property type="component" value="Chromosome"/>
</dbReference>
<dbReference type="InterPro" id="IPR024989">
    <property type="entry name" value="MFS_assoc_dom"/>
</dbReference>
<evidence type="ECO:0000313" key="11">
    <source>
        <dbReference type="Proteomes" id="UP000502136"/>
    </source>
</evidence>
<name>A0A6H2GXE2_9BACL</name>
<keyword evidence="4" id="KW-0997">Cell inner membrane</keyword>
<keyword evidence="11" id="KW-1185">Reference proteome</keyword>
<feature type="transmembrane region" description="Helical" evidence="8">
    <location>
        <begin position="69"/>
        <end position="87"/>
    </location>
</feature>
<feature type="transmembrane region" description="Helical" evidence="8">
    <location>
        <begin position="39"/>
        <end position="57"/>
    </location>
</feature>
<sequence>MKSLKLFFWFYFVLYSANAIYGTFAPIYFRQLGYGSSDIGLLLSIGPFIAVLAQPAWGSLADKARSKNAVLAVLLAGSGLSMLLFPASSALPWLLVAVGLFTLFQSSTGAITDAITLEALGREASRFGRIRIGGTLGFAAMSVGFGIYAEKVRLEGMFAAYAAVMGATLLLLLLYPRVQGHQFGGRKLNFLHLFRHRRLMLYMGICFAIHMTLGYYYAFFPLYFTEIGAGKDLLGWSMVVSALGELPFLLLSAFILRRFSVTAILLAAGGVSALRWLLYAEIGSIYGALAVQAMHGLTFIVVAVTMSVYINKEVAPELRASGQTLNALLNAGAARIIGTYAGGYAVEASSLQDVFRYAGLLLLAALALFALAIRLSEKRGLPGSARAG</sequence>
<feature type="transmembrane region" description="Helical" evidence="8">
    <location>
        <begin position="233"/>
        <end position="256"/>
    </location>
</feature>
<evidence type="ECO:0000256" key="3">
    <source>
        <dbReference type="ARBA" id="ARBA00022475"/>
    </source>
</evidence>
<feature type="transmembrane region" description="Helical" evidence="8">
    <location>
        <begin position="129"/>
        <end position="148"/>
    </location>
</feature>
<comment type="subcellular location">
    <subcellularLocation>
        <location evidence="1">Cell inner membrane</location>
        <topology evidence="1">Multi-pass membrane protein</topology>
    </subcellularLocation>
</comment>
<keyword evidence="6 8" id="KW-1133">Transmembrane helix</keyword>
<dbReference type="AlphaFoldDB" id="A0A6H2GXE2"/>
<evidence type="ECO:0000256" key="8">
    <source>
        <dbReference type="SAM" id="Phobius"/>
    </source>
</evidence>
<accession>A0A6H2GXE2</accession>
<evidence type="ECO:0000256" key="7">
    <source>
        <dbReference type="ARBA" id="ARBA00023136"/>
    </source>
</evidence>
<feature type="transmembrane region" description="Helical" evidence="8">
    <location>
        <begin position="263"/>
        <end position="279"/>
    </location>
</feature>
<feature type="domain" description="Major facilitator superfamily associated" evidence="9">
    <location>
        <begin position="10"/>
        <end position="357"/>
    </location>
</feature>
<protein>
    <submittedName>
        <fullName evidence="10">MFS transporter</fullName>
    </submittedName>
</protein>
<gene>
    <name evidence="10" type="ORF">HGI30_11370</name>
</gene>
<evidence type="ECO:0000313" key="10">
    <source>
        <dbReference type="EMBL" id="QJC52094.1"/>
    </source>
</evidence>
<dbReference type="GO" id="GO:0005886">
    <property type="term" value="C:plasma membrane"/>
    <property type="evidence" value="ECO:0007669"/>
    <property type="project" value="UniProtKB-SubCell"/>
</dbReference>
<feature type="transmembrane region" description="Helical" evidence="8">
    <location>
        <begin position="7"/>
        <end position="27"/>
    </location>
</feature>
<keyword evidence="5 8" id="KW-0812">Transmembrane</keyword>
<evidence type="ECO:0000256" key="2">
    <source>
        <dbReference type="ARBA" id="ARBA00022448"/>
    </source>
</evidence>
<dbReference type="SUPFAM" id="SSF103473">
    <property type="entry name" value="MFS general substrate transporter"/>
    <property type="match status" value="1"/>
</dbReference>
<organism evidence="10 11">
    <name type="scientific">Paenibacillus albicereus</name>
    <dbReference type="NCBI Taxonomy" id="2726185"/>
    <lineage>
        <taxon>Bacteria</taxon>
        <taxon>Bacillati</taxon>
        <taxon>Bacillota</taxon>
        <taxon>Bacilli</taxon>
        <taxon>Bacillales</taxon>
        <taxon>Paenibacillaceae</taxon>
        <taxon>Paenibacillus</taxon>
    </lineage>
</organism>
<keyword evidence="2" id="KW-0813">Transport</keyword>
<feature type="transmembrane region" description="Helical" evidence="8">
    <location>
        <begin position="322"/>
        <end position="342"/>
    </location>
</feature>
<reference evidence="10 11" key="1">
    <citation type="submission" date="2020-04" db="EMBL/GenBank/DDBJ databases">
        <title>Novel Paenibacillus strain UniB2 isolated from commercial digestive syrup.</title>
        <authorList>
            <person name="Thorat V."/>
            <person name="Kirdat K."/>
            <person name="Tiwarekar B."/>
            <person name="Yadav A."/>
        </authorList>
    </citation>
    <scope>NUCLEOTIDE SEQUENCE [LARGE SCALE GENOMIC DNA]</scope>
    <source>
        <strain evidence="10 11">UniB2</strain>
    </source>
</reference>
<dbReference type="PANTHER" id="PTHR23522:SF10">
    <property type="entry name" value="3-PHENYLPROPIONIC ACID TRANSPORTER-RELATED"/>
    <property type="match status" value="1"/>
</dbReference>
<dbReference type="KEGG" id="palr:HGI30_11370"/>
<proteinExistence type="predicted"/>
<dbReference type="EMBL" id="CP051428">
    <property type="protein sequence ID" value="QJC52094.1"/>
    <property type="molecule type" value="Genomic_DNA"/>
</dbReference>
<feature type="transmembrane region" description="Helical" evidence="8">
    <location>
        <begin position="93"/>
        <end position="117"/>
    </location>
</feature>
<dbReference type="InterPro" id="IPR036259">
    <property type="entry name" value="MFS_trans_sf"/>
</dbReference>
<keyword evidence="3" id="KW-1003">Cell membrane</keyword>
<dbReference type="Pfam" id="PF12832">
    <property type="entry name" value="MFS_1_like"/>
    <property type="match status" value="1"/>
</dbReference>
<evidence type="ECO:0000256" key="1">
    <source>
        <dbReference type="ARBA" id="ARBA00004429"/>
    </source>
</evidence>
<evidence type="ECO:0000256" key="5">
    <source>
        <dbReference type="ARBA" id="ARBA00022692"/>
    </source>
</evidence>
<feature type="transmembrane region" description="Helical" evidence="8">
    <location>
        <begin position="285"/>
        <end position="310"/>
    </location>
</feature>
<feature type="transmembrane region" description="Helical" evidence="8">
    <location>
        <begin position="199"/>
        <end position="218"/>
    </location>
</feature>
<dbReference type="RefSeq" id="WP_168907669.1">
    <property type="nucleotide sequence ID" value="NZ_CP051428.1"/>
</dbReference>
<evidence type="ECO:0000256" key="6">
    <source>
        <dbReference type="ARBA" id="ARBA00022989"/>
    </source>
</evidence>
<evidence type="ECO:0000259" key="9">
    <source>
        <dbReference type="Pfam" id="PF12832"/>
    </source>
</evidence>